<dbReference type="EMBL" id="JAHMHR010000001">
    <property type="protein sequence ID" value="KAK1700841.1"/>
    <property type="molecule type" value="Genomic_DNA"/>
</dbReference>
<proteinExistence type="predicted"/>
<accession>A0AAJ0AYV5</accession>
<reference evidence="2" key="1">
    <citation type="submission" date="2021-06" db="EMBL/GenBank/DDBJ databases">
        <title>Comparative genomics, transcriptomics and evolutionary studies reveal genomic signatures of adaptation to plant cell wall in hemibiotrophic fungi.</title>
        <authorList>
            <consortium name="DOE Joint Genome Institute"/>
            <person name="Baroncelli R."/>
            <person name="Diaz J.F."/>
            <person name="Benocci T."/>
            <person name="Peng M."/>
            <person name="Battaglia E."/>
            <person name="Haridas S."/>
            <person name="Andreopoulos W."/>
            <person name="Labutti K."/>
            <person name="Pangilinan J."/>
            <person name="Floch G.L."/>
            <person name="Makela M.R."/>
            <person name="Henrissat B."/>
            <person name="Grigoriev I.V."/>
            <person name="Crouch J.A."/>
            <person name="De Vries R.P."/>
            <person name="Sukno S.A."/>
            <person name="Thon M.R."/>
        </authorList>
    </citation>
    <scope>NUCLEOTIDE SEQUENCE</scope>
    <source>
        <strain evidence="2">CBS 193.32</strain>
    </source>
</reference>
<protein>
    <submittedName>
        <fullName evidence="2">Uncharacterized protein</fullName>
    </submittedName>
</protein>
<organism evidence="2 3">
    <name type="scientific">Colletotrichum godetiae</name>
    <dbReference type="NCBI Taxonomy" id="1209918"/>
    <lineage>
        <taxon>Eukaryota</taxon>
        <taxon>Fungi</taxon>
        <taxon>Dikarya</taxon>
        <taxon>Ascomycota</taxon>
        <taxon>Pezizomycotina</taxon>
        <taxon>Sordariomycetes</taxon>
        <taxon>Hypocreomycetidae</taxon>
        <taxon>Glomerellales</taxon>
        <taxon>Glomerellaceae</taxon>
        <taxon>Colletotrichum</taxon>
        <taxon>Colletotrichum acutatum species complex</taxon>
    </lineage>
</organism>
<feature type="region of interest" description="Disordered" evidence="1">
    <location>
        <begin position="1"/>
        <end position="23"/>
    </location>
</feature>
<evidence type="ECO:0000313" key="2">
    <source>
        <dbReference type="EMBL" id="KAK1700841.1"/>
    </source>
</evidence>
<dbReference type="AlphaFoldDB" id="A0AAJ0AYV5"/>
<dbReference type="GeneID" id="85455948"/>
<dbReference type="RefSeq" id="XP_060436596.1">
    <property type="nucleotide sequence ID" value="XM_060571422.1"/>
</dbReference>
<comment type="caution">
    <text evidence="2">The sequence shown here is derived from an EMBL/GenBank/DDBJ whole genome shotgun (WGS) entry which is preliminary data.</text>
</comment>
<evidence type="ECO:0000256" key="1">
    <source>
        <dbReference type="SAM" id="MobiDB-lite"/>
    </source>
</evidence>
<evidence type="ECO:0000313" key="3">
    <source>
        <dbReference type="Proteomes" id="UP001224890"/>
    </source>
</evidence>
<dbReference type="Proteomes" id="UP001224890">
    <property type="component" value="Unassembled WGS sequence"/>
</dbReference>
<keyword evidence="3" id="KW-1185">Reference proteome</keyword>
<name>A0AAJ0AYV5_9PEZI</name>
<sequence length="247" mass="26775">MESAATRPLTAPGSAVRPCSGSSCAAPDKSVGTGHDTVFFPFVSNCCYFHPMFFHPGSCWDRMKGIDRKKHWGSADLGLVSTLRLGFSGLTKNLSTGDQANGPDERLASAAVSRDSESRLGASVSGGNLMSARCLIEYIEYTLYTENDALESQKSKRGKCHVVGPVVSRSFDDPDESSSICFHRLHRNKRRIDELPARNPGLYVASLGSLEMRDTFLPWPAQECGGGGGQLCAKPERAELGPELMQR</sequence>
<gene>
    <name evidence="2" type="ORF">BDP55DRAFT_625111</name>
</gene>